<dbReference type="RefSeq" id="WP_258417598.1">
    <property type="nucleotide sequence ID" value="NZ_JAPTNG010000009.1"/>
</dbReference>
<name>A0ABT4HY74_9BACL</name>
<evidence type="ECO:0000256" key="3">
    <source>
        <dbReference type="ARBA" id="ARBA00023295"/>
    </source>
</evidence>
<dbReference type="SMART" id="SM00641">
    <property type="entry name" value="Glyco_25"/>
    <property type="match status" value="1"/>
</dbReference>
<dbReference type="PANTHER" id="PTHR34135">
    <property type="entry name" value="LYSOZYME"/>
    <property type="match status" value="1"/>
</dbReference>
<dbReference type="InterPro" id="IPR008270">
    <property type="entry name" value="Glyco_hydro_25_AS"/>
</dbReference>
<organism evidence="5 6">
    <name type="scientific">Brevibacillus halotolerans</name>
    <dbReference type="NCBI Taxonomy" id="1507437"/>
    <lineage>
        <taxon>Bacteria</taxon>
        <taxon>Bacillati</taxon>
        <taxon>Bacillota</taxon>
        <taxon>Bacilli</taxon>
        <taxon>Bacillales</taxon>
        <taxon>Paenibacillaceae</taxon>
        <taxon>Brevibacillus</taxon>
    </lineage>
</organism>
<evidence type="ECO:0000313" key="5">
    <source>
        <dbReference type="EMBL" id="MCZ0831748.1"/>
    </source>
</evidence>
<keyword evidence="3 4" id="KW-0326">Glycosidase</keyword>
<proteinExistence type="inferred from homology"/>
<dbReference type="Pfam" id="PF01183">
    <property type="entry name" value="Glyco_hydro_25"/>
    <property type="match status" value="1"/>
</dbReference>
<dbReference type="EC" id="3.2.1.17" evidence="4"/>
<protein>
    <recommendedName>
        <fullName evidence="4">Lysozyme</fullName>
        <ecNumber evidence="4">3.2.1.17</ecNumber>
    </recommendedName>
</protein>
<dbReference type="PROSITE" id="PS51904">
    <property type="entry name" value="GLYCOSYL_HYDROL_F25_2"/>
    <property type="match status" value="1"/>
</dbReference>
<dbReference type="SUPFAM" id="SSF51445">
    <property type="entry name" value="(Trans)glycosidases"/>
    <property type="match status" value="1"/>
</dbReference>
<dbReference type="InterPro" id="IPR018077">
    <property type="entry name" value="Glyco_hydro_fam25_subgr"/>
</dbReference>
<evidence type="ECO:0000256" key="2">
    <source>
        <dbReference type="ARBA" id="ARBA00022801"/>
    </source>
</evidence>
<comment type="similarity">
    <text evidence="1 4">Belongs to the glycosyl hydrolase 25 family.</text>
</comment>
<dbReference type="Proteomes" id="UP001067708">
    <property type="component" value="Unassembled WGS sequence"/>
</dbReference>
<dbReference type="Gene3D" id="3.20.20.80">
    <property type="entry name" value="Glycosidases"/>
    <property type="match status" value="1"/>
</dbReference>
<evidence type="ECO:0000256" key="4">
    <source>
        <dbReference type="RuleBase" id="RU361176"/>
    </source>
</evidence>
<evidence type="ECO:0000313" key="6">
    <source>
        <dbReference type="Proteomes" id="UP001067708"/>
    </source>
</evidence>
<dbReference type="InterPro" id="IPR002053">
    <property type="entry name" value="Glyco_hydro_25"/>
</dbReference>
<evidence type="ECO:0000256" key="1">
    <source>
        <dbReference type="ARBA" id="ARBA00010646"/>
    </source>
</evidence>
<dbReference type="PROSITE" id="PS00953">
    <property type="entry name" value="GLYCOSYL_HYDROL_F25_1"/>
    <property type="match status" value="1"/>
</dbReference>
<comment type="caution">
    <text evidence="5">The sequence shown here is derived from an EMBL/GenBank/DDBJ whole genome shotgun (WGS) entry which is preliminary data.</text>
</comment>
<keyword evidence="6" id="KW-1185">Reference proteome</keyword>
<accession>A0ABT4HY74</accession>
<sequence>MQAKNTTNIKGIDVSKWQGEINWNQVASDGVKYAFIKATEGKSLVDKKLKENAQGANRAGIKVGYYHFAHPDLSAQAQAEHFVQTVKGLQCDMPLVLDIETDKGLTPAQITAFCLAFLSHVKGHTGKTPMIYTGAYFAKRNLGKALAGFPLWVAHYNTNQPMLNPTWSRWAVFQYSDCGKVAGIKGSVDMNCMEKDFWDATMKEETTMDRMLADEIILVLKTQWKVSDAMGMKEQAEYLGKLADRVRIASGQEPQNKK</sequence>
<dbReference type="InterPro" id="IPR017853">
    <property type="entry name" value="GH"/>
</dbReference>
<comment type="catalytic activity">
    <reaction evidence="4">
        <text>Hydrolysis of (1-&gt;4)-beta-linkages between N-acetylmuramic acid and N-acetyl-D-glucosamine residues in a peptidoglycan and between N-acetyl-D-glucosamine residues in chitodextrins.</text>
        <dbReference type="EC" id="3.2.1.17"/>
    </reaction>
</comment>
<gene>
    <name evidence="5" type="ORF">O0535_13470</name>
</gene>
<keyword evidence="2 4" id="KW-0378">Hydrolase</keyword>
<dbReference type="PANTHER" id="PTHR34135:SF2">
    <property type="entry name" value="LYSOZYME"/>
    <property type="match status" value="1"/>
</dbReference>
<reference evidence="5" key="1">
    <citation type="submission" date="2022-09" db="EMBL/GenBank/DDBJ databases">
        <title>Genome analysis and characterization of larvicidal activity of Brevibacillus strains.</title>
        <authorList>
            <person name="Patrusheva E.V."/>
            <person name="Izotova A.O."/>
            <person name="Toshchakov S.V."/>
            <person name="Sineoky S.P."/>
        </authorList>
    </citation>
    <scope>NUCLEOTIDE SEQUENCE</scope>
    <source>
        <strain evidence="5">VKPM_B-13244</strain>
    </source>
</reference>
<dbReference type="EMBL" id="JAPTNG010000009">
    <property type="protein sequence ID" value="MCZ0831748.1"/>
    <property type="molecule type" value="Genomic_DNA"/>
</dbReference>